<dbReference type="Proteomes" id="UP000555448">
    <property type="component" value="Unassembled WGS sequence"/>
</dbReference>
<name>A0A7W7KDJ6_9SPHN</name>
<proteinExistence type="predicted"/>
<feature type="compositionally biased region" description="Basic and acidic residues" evidence="1">
    <location>
        <begin position="51"/>
        <end position="60"/>
    </location>
</feature>
<dbReference type="RefSeq" id="WP_184250375.1">
    <property type="nucleotide sequence ID" value="NZ_JACHLR010000035.1"/>
</dbReference>
<protein>
    <submittedName>
        <fullName evidence="2">Uncharacterized protein</fullName>
    </submittedName>
</protein>
<sequence>MEEPDILIGETTGMKRMTAYRGYDANGIRAPLHVLGTIPVNPRRHNRKRPIQHDEHRYKD</sequence>
<organism evidence="2 3">
    <name type="scientific">Novosphingobium chloroacetimidivorans</name>
    <dbReference type="NCBI Taxonomy" id="1428314"/>
    <lineage>
        <taxon>Bacteria</taxon>
        <taxon>Pseudomonadati</taxon>
        <taxon>Pseudomonadota</taxon>
        <taxon>Alphaproteobacteria</taxon>
        <taxon>Sphingomonadales</taxon>
        <taxon>Sphingomonadaceae</taxon>
        <taxon>Novosphingobium</taxon>
    </lineage>
</organism>
<comment type="caution">
    <text evidence="2">The sequence shown here is derived from an EMBL/GenBank/DDBJ whole genome shotgun (WGS) entry which is preliminary data.</text>
</comment>
<evidence type="ECO:0000313" key="3">
    <source>
        <dbReference type="Proteomes" id="UP000555448"/>
    </source>
</evidence>
<evidence type="ECO:0000256" key="1">
    <source>
        <dbReference type="SAM" id="MobiDB-lite"/>
    </source>
</evidence>
<feature type="region of interest" description="Disordered" evidence="1">
    <location>
        <begin position="40"/>
        <end position="60"/>
    </location>
</feature>
<keyword evidence="3" id="KW-1185">Reference proteome</keyword>
<gene>
    <name evidence="2" type="ORF">HNO88_004210</name>
</gene>
<accession>A0A7W7KDJ6</accession>
<reference evidence="2 3" key="1">
    <citation type="submission" date="2020-08" db="EMBL/GenBank/DDBJ databases">
        <title>Functional genomics of gut bacteria from endangered species of beetles.</title>
        <authorList>
            <person name="Carlos-Shanley C."/>
        </authorList>
    </citation>
    <scope>NUCLEOTIDE SEQUENCE [LARGE SCALE GENOMIC DNA]</scope>
    <source>
        <strain evidence="2 3">S00245</strain>
    </source>
</reference>
<dbReference type="AlphaFoldDB" id="A0A7W7KDJ6"/>
<dbReference type="EMBL" id="JACHLR010000035">
    <property type="protein sequence ID" value="MBB4860864.1"/>
    <property type="molecule type" value="Genomic_DNA"/>
</dbReference>
<evidence type="ECO:0000313" key="2">
    <source>
        <dbReference type="EMBL" id="MBB4860864.1"/>
    </source>
</evidence>